<evidence type="ECO:0000256" key="5">
    <source>
        <dbReference type="ARBA" id="ARBA00022618"/>
    </source>
</evidence>
<evidence type="ECO:0000256" key="7">
    <source>
        <dbReference type="ARBA" id="ARBA00022989"/>
    </source>
</evidence>
<evidence type="ECO:0000259" key="13">
    <source>
        <dbReference type="Pfam" id="PF18075"/>
    </source>
</evidence>
<keyword evidence="9 10" id="KW-0131">Cell cycle</keyword>
<dbReference type="InterPro" id="IPR040690">
    <property type="entry name" value="FtsX_ECD"/>
</dbReference>
<dbReference type="Pfam" id="PF02687">
    <property type="entry name" value="FtsX"/>
    <property type="match status" value="1"/>
</dbReference>
<feature type="transmembrane region" description="Helical" evidence="11">
    <location>
        <begin position="260"/>
        <end position="284"/>
    </location>
</feature>
<sequence length="296" mass="33381">MSASAEKYSKRGVRTSYVSTVIGISLVLFVISIIVGGSFALNSIQKQAKESLQADIFFKPEYADADIKQIEQELRSWQYFKQVKYVDSDQAINEIKGLDQDPSDILGILNGDIAIPTNISFHPKEQYADLEGMKKIKSELLAAYPDEIDEVHYSEESVSDVNLGFKRFVYLFGFIAILLVVVAIAMINNTIRLALYSQRFLIKTMQLVGATSRYIRKPFLTKSILQGIVSAILGLGLFMLLVYVTDNLMEVIEITLSLELLLILFGLILLLGVLISYISTWFALNKYLRMKVDDLY</sequence>
<evidence type="ECO:0000313" key="14">
    <source>
        <dbReference type="EMBL" id="MBC9813882.1"/>
    </source>
</evidence>
<evidence type="ECO:0000256" key="8">
    <source>
        <dbReference type="ARBA" id="ARBA00023136"/>
    </source>
</evidence>
<dbReference type="PIRSF" id="PIRSF003097">
    <property type="entry name" value="FtsX"/>
    <property type="match status" value="1"/>
</dbReference>
<evidence type="ECO:0000256" key="4">
    <source>
        <dbReference type="ARBA" id="ARBA00022475"/>
    </source>
</evidence>
<evidence type="ECO:0000256" key="11">
    <source>
        <dbReference type="SAM" id="Phobius"/>
    </source>
</evidence>
<evidence type="ECO:0000256" key="9">
    <source>
        <dbReference type="ARBA" id="ARBA00023306"/>
    </source>
</evidence>
<evidence type="ECO:0000256" key="6">
    <source>
        <dbReference type="ARBA" id="ARBA00022692"/>
    </source>
</evidence>
<dbReference type="EMBL" id="JACVEL010000018">
    <property type="protein sequence ID" value="MBC9813882.1"/>
    <property type="molecule type" value="Genomic_DNA"/>
</dbReference>
<name>A0A8J6TTY6_9FLAO</name>
<accession>A0A8J6TTY6</accession>
<organism evidence="14 15">
    <name type="scientific">Taishania pollutisoli</name>
    <dbReference type="NCBI Taxonomy" id="2766479"/>
    <lineage>
        <taxon>Bacteria</taxon>
        <taxon>Pseudomonadati</taxon>
        <taxon>Bacteroidota</taxon>
        <taxon>Flavobacteriia</taxon>
        <taxon>Flavobacteriales</taxon>
        <taxon>Crocinitomicaceae</taxon>
        <taxon>Taishania</taxon>
    </lineage>
</organism>
<keyword evidence="8 10" id="KW-0472">Membrane</keyword>
<dbReference type="InterPro" id="IPR003838">
    <property type="entry name" value="ABC3_permease_C"/>
</dbReference>
<comment type="caution">
    <text evidence="14">The sequence shown here is derived from an EMBL/GenBank/DDBJ whole genome shotgun (WGS) entry which is preliminary data.</text>
</comment>
<evidence type="ECO:0000313" key="15">
    <source>
        <dbReference type="Proteomes" id="UP000652681"/>
    </source>
</evidence>
<evidence type="ECO:0000256" key="1">
    <source>
        <dbReference type="ARBA" id="ARBA00004651"/>
    </source>
</evidence>
<comment type="function">
    <text evidence="10">Required for cell division and gliding motility.</text>
</comment>
<dbReference type="PANTHER" id="PTHR47755">
    <property type="entry name" value="CELL DIVISION PROTEIN FTSX"/>
    <property type="match status" value="1"/>
</dbReference>
<evidence type="ECO:0000256" key="3">
    <source>
        <dbReference type="ARBA" id="ARBA00021907"/>
    </source>
</evidence>
<feature type="domain" description="FtsX extracellular" evidence="13">
    <location>
        <begin position="53"/>
        <end position="138"/>
    </location>
</feature>
<evidence type="ECO:0000256" key="2">
    <source>
        <dbReference type="ARBA" id="ARBA00007379"/>
    </source>
</evidence>
<keyword evidence="4 10" id="KW-1003">Cell membrane</keyword>
<reference evidence="14" key="1">
    <citation type="submission" date="2020-09" db="EMBL/GenBank/DDBJ databases">
        <title>Taishania pollutisoli gen. nov., sp. nov., Isolated from Tetrabromobisphenol A-Contaminated Soil.</title>
        <authorList>
            <person name="Chen Q."/>
        </authorList>
    </citation>
    <scope>NUCLEOTIDE SEQUENCE</scope>
    <source>
        <strain evidence="14">CZZ-1</strain>
    </source>
</reference>
<dbReference type="RefSeq" id="WP_163490359.1">
    <property type="nucleotide sequence ID" value="NZ_JACVEL010000018.1"/>
</dbReference>
<evidence type="ECO:0000256" key="10">
    <source>
        <dbReference type="PIRNR" id="PIRNR003097"/>
    </source>
</evidence>
<feature type="transmembrane region" description="Helical" evidence="11">
    <location>
        <begin position="20"/>
        <end position="41"/>
    </location>
</feature>
<protein>
    <recommendedName>
        <fullName evidence="3 10">Cell division protein FtsX</fullName>
    </recommendedName>
</protein>
<keyword evidence="7 11" id="KW-1133">Transmembrane helix</keyword>
<keyword evidence="5 10" id="KW-0132">Cell division</keyword>
<feature type="transmembrane region" description="Helical" evidence="11">
    <location>
        <begin position="224"/>
        <end position="245"/>
    </location>
</feature>
<dbReference type="Proteomes" id="UP000652681">
    <property type="component" value="Unassembled WGS sequence"/>
</dbReference>
<dbReference type="GO" id="GO:0051301">
    <property type="term" value="P:cell division"/>
    <property type="evidence" value="ECO:0007669"/>
    <property type="project" value="UniProtKB-KW"/>
</dbReference>
<dbReference type="InterPro" id="IPR004513">
    <property type="entry name" value="FtsX"/>
</dbReference>
<dbReference type="AlphaFoldDB" id="A0A8J6TTY6"/>
<comment type="subcellular location">
    <subcellularLocation>
        <location evidence="10">Cell inner membrane</location>
    </subcellularLocation>
    <subcellularLocation>
        <location evidence="1">Cell membrane</location>
        <topology evidence="1">Multi-pass membrane protein</topology>
    </subcellularLocation>
</comment>
<keyword evidence="10" id="KW-0997">Cell inner membrane</keyword>
<comment type="similarity">
    <text evidence="2 10">Belongs to the ABC-4 integral membrane protein family. FtsX subfamily.</text>
</comment>
<feature type="domain" description="ABC3 transporter permease C-terminal" evidence="12">
    <location>
        <begin position="174"/>
        <end position="287"/>
    </location>
</feature>
<evidence type="ECO:0000259" key="12">
    <source>
        <dbReference type="Pfam" id="PF02687"/>
    </source>
</evidence>
<keyword evidence="15" id="KW-1185">Reference proteome</keyword>
<gene>
    <name evidence="14" type="ORF">H9Y05_15505</name>
</gene>
<feature type="transmembrane region" description="Helical" evidence="11">
    <location>
        <begin position="168"/>
        <end position="187"/>
    </location>
</feature>
<keyword evidence="6 11" id="KW-0812">Transmembrane</keyword>
<dbReference type="Pfam" id="PF18075">
    <property type="entry name" value="FtsX_ECD"/>
    <property type="match status" value="1"/>
</dbReference>
<proteinExistence type="inferred from homology"/>
<dbReference type="PANTHER" id="PTHR47755:SF1">
    <property type="entry name" value="CELL DIVISION PROTEIN FTSX"/>
    <property type="match status" value="1"/>
</dbReference>
<dbReference type="GO" id="GO:0005886">
    <property type="term" value="C:plasma membrane"/>
    <property type="evidence" value="ECO:0007669"/>
    <property type="project" value="UniProtKB-SubCell"/>
</dbReference>